<evidence type="ECO:0000256" key="2">
    <source>
        <dbReference type="SAM" id="Phobius"/>
    </source>
</evidence>
<feature type="compositionally biased region" description="Polar residues" evidence="1">
    <location>
        <begin position="95"/>
        <end position="120"/>
    </location>
</feature>
<gene>
    <name evidence="3" type="ORF">GOODEAATRI_023751</name>
</gene>
<evidence type="ECO:0000256" key="1">
    <source>
        <dbReference type="SAM" id="MobiDB-lite"/>
    </source>
</evidence>
<accession>A0ABV0PRE3</accession>
<comment type="caution">
    <text evidence="3">The sequence shown here is derived from an EMBL/GenBank/DDBJ whole genome shotgun (WGS) entry which is preliminary data.</text>
</comment>
<name>A0ABV0PRE3_9TELE</name>
<organism evidence="3 4">
    <name type="scientific">Goodea atripinnis</name>
    <dbReference type="NCBI Taxonomy" id="208336"/>
    <lineage>
        <taxon>Eukaryota</taxon>
        <taxon>Metazoa</taxon>
        <taxon>Chordata</taxon>
        <taxon>Craniata</taxon>
        <taxon>Vertebrata</taxon>
        <taxon>Euteleostomi</taxon>
        <taxon>Actinopterygii</taxon>
        <taxon>Neopterygii</taxon>
        <taxon>Teleostei</taxon>
        <taxon>Neoteleostei</taxon>
        <taxon>Acanthomorphata</taxon>
        <taxon>Ovalentaria</taxon>
        <taxon>Atherinomorphae</taxon>
        <taxon>Cyprinodontiformes</taxon>
        <taxon>Goodeidae</taxon>
        <taxon>Goodea</taxon>
    </lineage>
</organism>
<keyword evidence="2" id="KW-0812">Transmembrane</keyword>
<dbReference type="Proteomes" id="UP001476798">
    <property type="component" value="Unassembled WGS sequence"/>
</dbReference>
<reference evidence="3 4" key="1">
    <citation type="submission" date="2021-06" db="EMBL/GenBank/DDBJ databases">
        <authorList>
            <person name="Palmer J.M."/>
        </authorList>
    </citation>
    <scope>NUCLEOTIDE SEQUENCE [LARGE SCALE GENOMIC DNA]</scope>
    <source>
        <strain evidence="3 4">GA_2019</strain>
        <tissue evidence="3">Muscle</tissue>
    </source>
</reference>
<dbReference type="EMBL" id="JAHRIO010082526">
    <property type="protein sequence ID" value="MEQ2185961.1"/>
    <property type="molecule type" value="Genomic_DNA"/>
</dbReference>
<sequence>GSERFHSYPPWALAMAYALIVVAMLPLPIVFIAHHFNLVSDGSNKLSVSYRKGMMKDISNLEEQDEQRFILGKNPSEAPSPMPAHRAYLGPGGTQEMTNTNYGTSTKTGYQNIGSPESEL</sequence>
<feature type="non-terminal residue" evidence="3">
    <location>
        <position position="1"/>
    </location>
</feature>
<evidence type="ECO:0000313" key="4">
    <source>
        <dbReference type="Proteomes" id="UP001476798"/>
    </source>
</evidence>
<protein>
    <submittedName>
        <fullName evidence="3">Uncharacterized protein</fullName>
    </submittedName>
</protein>
<feature type="transmembrane region" description="Helical" evidence="2">
    <location>
        <begin position="12"/>
        <end position="33"/>
    </location>
</feature>
<keyword evidence="2" id="KW-0472">Membrane</keyword>
<proteinExistence type="predicted"/>
<evidence type="ECO:0000313" key="3">
    <source>
        <dbReference type="EMBL" id="MEQ2185961.1"/>
    </source>
</evidence>
<feature type="region of interest" description="Disordered" evidence="1">
    <location>
        <begin position="73"/>
        <end position="120"/>
    </location>
</feature>
<keyword evidence="4" id="KW-1185">Reference proteome</keyword>
<keyword evidence="2" id="KW-1133">Transmembrane helix</keyword>